<feature type="transmembrane region" description="Helical" evidence="7">
    <location>
        <begin position="274"/>
        <end position="292"/>
    </location>
</feature>
<feature type="domain" description="EamA" evidence="8">
    <location>
        <begin position="160"/>
        <end position="290"/>
    </location>
</feature>
<evidence type="ECO:0000256" key="3">
    <source>
        <dbReference type="ARBA" id="ARBA00022475"/>
    </source>
</evidence>
<feature type="transmembrane region" description="Helical" evidence="7">
    <location>
        <begin position="159"/>
        <end position="175"/>
    </location>
</feature>
<comment type="subcellular location">
    <subcellularLocation>
        <location evidence="1">Cell membrane</location>
        <topology evidence="1">Multi-pass membrane protein</topology>
    </subcellularLocation>
</comment>
<dbReference type="Pfam" id="PF00892">
    <property type="entry name" value="EamA"/>
    <property type="match status" value="2"/>
</dbReference>
<keyword evidence="10" id="KW-1185">Reference proteome</keyword>
<proteinExistence type="inferred from homology"/>
<feature type="transmembrane region" description="Helical" evidence="7">
    <location>
        <begin position="214"/>
        <end position="237"/>
    </location>
</feature>
<sequence length="322" mass="35173">MNKLRLKGIILVIFGSTLWGICGTVAEFLFQHNFTPEWLVVVRLLLSGILLLSYGLLKKDQGVTEIWKSKKDVITLISFGVLGILGSQYTYFIAIKHGNAATATILQYLSPVIITCYVAVCSKKLPKKSQLLAISLAILGTFFIITKGNINSLSISKEALFAGLGSAVAVALYTLQPVNLLKKYSAISIIGWGMIIGGIAFSFINPIWQFSGSWSVGTVLAVGFVVIFGTLFAYCCYLGSLNYIQPAETSILGAFEPLSAAFLSVIWLKNPFGVWDFIGTACIIITTVILAYSKKDNAKEIVENDEEEGFESIDKDKSKQYI</sequence>
<feature type="domain" description="EamA" evidence="8">
    <location>
        <begin position="7"/>
        <end position="145"/>
    </location>
</feature>
<feature type="transmembrane region" description="Helical" evidence="7">
    <location>
        <begin position="249"/>
        <end position="268"/>
    </location>
</feature>
<evidence type="ECO:0000313" key="9">
    <source>
        <dbReference type="EMBL" id="MBU5335434.1"/>
    </source>
</evidence>
<keyword evidence="3" id="KW-1003">Cell membrane</keyword>
<dbReference type="RefSeq" id="WP_216568557.1">
    <property type="nucleotide sequence ID" value="NZ_JAHLOQ010000005.1"/>
</dbReference>
<evidence type="ECO:0000256" key="4">
    <source>
        <dbReference type="ARBA" id="ARBA00022692"/>
    </source>
</evidence>
<evidence type="ECO:0000259" key="8">
    <source>
        <dbReference type="Pfam" id="PF00892"/>
    </source>
</evidence>
<dbReference type="PANTHER" id="PTHR32322">
    <property type="entry name" value="INNER MEMBRANE TRANSPORTER"/>
    <property type="match status" value="1"/>
</dbReference>
<dbReference type="PANTHER" id="PTHR32322:SF18">
    <property type="entry name" value="S-ADENOSYLMETHIONINE_S-ADENOSYLHOMOCYSTEINE TRANSPORTER"/>
    <property type="match status" value="1"/>
</dbReference>
<organism evidence="9 10">
    <name type="scientific">Intestinibacter bartlettii</name>
    <dbReference type="NCBI Taxonomy" id="261299"/>
    <lineage>
        <taxon>Bacteria</taxon>
        <taxon>Bacillati</taxon>
        <taxon>Bacillota</taxon>
        <taxon>Clostridia</taxon>
        <taxon>Peptostreptococcales</taxon>
        <taxon>Peptostreptococcaceae</taxon>
        <taxon>Intestinibacter</taxon>
    </lineage>
</organism>
<evidence type="ECO:0000256" key="5">
    <source>
        <dbReference type="ARBA" id="ARBA00022989"/>
    </source>
</evidence>
<feature type="transmembrane region" description="Helical" evidence="7">
    <location>
        <begin position="187"/>
        <end position="208"/>
    </location>
</feature>
<feature type="transmembrane region" description="Helical" evidence="7">
    <location>
        <begin position="132"/>
        <end position="153"/>
    </location>
</feature>
<comment type="caution">
    <text evidence="9">The sequence shown here is derived from an EMBL/GenBank/DDBJ whole genome shotgun (WGS) entry which is preliminary data.</text>
</comment>
<feature type="transmembrane region" description="Helical" evidence="7">
    <location>
        <begin position="38"/>
        <end position="57"/>
    </location>
</feature>
<dbReference type="EMBL" id="JAHLOQ010000005">
    <property type="protein sequence ID" value="MBU5335434.1"/>
    <property type="molecule type" value="Genomic_DNA"/>
</dbReference>
<evidence type="ECO:0000256" key="2">
    <source>
        <dbReference type="ARBA" id="ARBA00007362"/>
    </source>
</evidence>
<evidence type="ECO:0000256" key="1">
    <source>
        <dbReference type="ARBA" id="ARBA00004651"/>
    </source>
</evidence>
<evidence type="ECO:0000256" key="7">
    <source>
        <dbReference type="SAM" id="Phobius"/>
    </source>
</evidence>
<keyword evidence="4 7" id="KW-0812">Transmembrane</keyword>
<dbReference type="Proteomes" id="UP001196301">
    <property type="component" value="Unassembled WGS sequence"/>
</dbReference>
<keyword evidence="6 7" id="KW-0472">Membrane</keyword>
<comment type="similarity">
    <text evidence="2">Belongs to the EamA transporter family.</text>
</comment>
<accession>A0ABS6DUJ1</accession>
<reference evidence="9 10" key="1">
    <citation type="submission" date="2021-06" db="EMBL/GenBank/DDBJ databases">
        <authorList>
            <person name="Sun Q."/>
            <person name="Li D."/>
        </authorList>
    </citation>
    <scope>NUCLEOTIDE SEQUENCE [LARGE SCALE GENOMIC DNA]</scope>
    <source>
        <strain evidence="9 10">N19</strain>
    </source>
</reference>
<feature type="transmembrane region" description="Helical" evidence="7">
    <location>
        <begin position="73"/>
        <end position="94"/>
    </location>
</feature>
<dbReference type="InterPro" id="IPR050638">
    <property type="entry name" value="AA-Vitamin_Transporters"/>
</dbReference>
<evidence type="ECO:0000313" key="10">
    <source>
        <dbReference type="Proteomes" id="UP001196301"/>
    </source>
</evidence>
<evidence type="ECO:0000256" key="6">
    <source>
        <dbReference type="ARBA" id="ARBA00023136"/>
    </source>
</evidence>
<dbReference type="InterPro" id="IPR000620">
    <property type="entry name" value="EamA_dom"/>
</dbReference>
<protein>
    <submittedName>
        <fullName evidence="9">DMT family transporter</fullName>
    </submittedName>
</protein>
<gene>
    <name evidence="9" type="ORF">KQI20_03185</name>
</gene>
<feature type="transmembrane region" description="Helical" evidence="7">
    <location>
        <begin position="100"/>
        <end position="120"/>
    </location>
</feature>
<keyword evidence="5 7" id="KW-1133">Transmembrane helix</keyword>
<feature type="transmembrane region" description="Helical" evidence="7">
    <location>
        <begin position="9"/>
        <end position="32"/>
    </location>
</feature>
<name>A0ABS6DUJ1_9FIRM</name>